<evidence type="ECO:0000256" key="6">
    <source>
        <dbReference type="ARBA" id="ARBA00022807"/>
    </source>
</evidence>
<reference evidence="14" key="1">
    <citation type="submission" date="2022-03" db="EMBL/GenBank/DDBJ databases">
        <title>Draft genome sequence of Aduncisulcus paluster, a free-living microaerophilic Fornicata.</title>
        <authorList>
            <person name="Yuyama I."/>
            <person name="Kume K."/>
            <person name="Tamura T."/>
            <person name="Inagaki Y."/>
            <person name="Hashimoto T."/>
        </authorList>
    </citation>
    <scope>NUCLEOTIDE SEQUENCE</scope>
    <source>
        <strain evidence="14">NY0171</strain>
    </source>
</reference>
<dbReference type="SMART" id="SM00290">
    <property type="entry name" value="ZnF_UBP"/>
    <property type="match status" value="1"/>
</dbReference>
<dbReference type="PROSITE" id="PS00973">
    <property type="entry name" value="USP_2"/>
    <property type="match status" value="1"/>
</dbReference>
<keyword evidence="9" id="KW-0833">Ubl conjugation pathway</keyword>
<dbReference type="Pfam" id="PF02148">
    <property type="entry name" value="zf-UBP"/>
    <property type="match status" value="1"/>
</dbReference>
<dbReference type="InterPro" id="IPR050164">
    <property type="entry name" value="Peptidase_C19"/>
</dbReference>
<dbReference type="PROSITE" id="PS50235">
    <property type="entry name" value="USP_3"/>
    <property type="match status" value="1"/>
</dbReference>
<dbReference type="Gene3D" id="1.10.8.10">
    <property type="entry name" value="DNA helicase RuvA subunit, C-terminal domain"/>
    <property type="match status" value="1"/>
</dbReference>
<evidence type="ECO:0000259" key="11">
    <source>
        <dbReference type="PROSITE" id="PS50030"/>
    </source>
</evidence>
<feature type="domain" description="UBP-type" evidence="13">
    <location>
        <begin position="144"/>
        <end position="269"/>
    </location>
</feature>
<dbReference type="InterPro" id="IPR009060">
    <property type="entry name" value="UBA-like_sf"/>
</dbReference>
<evidence type="ECO:0000256" key="10">
    <source>
        <dbReference type="SAM" id="MobiDB-lite"/>
    </source>
</evidence>
<feature type="domain" description="USP" evidence="12">
    <location>
        <begin position="308"/>
        <end position="913"/>
    </location>
</feature>
<dbReference type="InterPro" id="IPR028889">
    <property type="entry name" value="USP"/>
</dbReference>
<keyword evidence="9" id="KW-0378">Hydrolase</keyword>
<comment type="catalytic activity">
    <reaction evidence="1 9">
        <text>Thiol-dependent hydrolysis of ester, thioester, amide, peptide and isopeptide bonds formed by the C-terminal Gly of ubiquitin (a 76-residue protein attached to proteins as an intracellular targeting signal).</text>
        <dbReference type="EC" id="3.4.19.12"/>
    </reaction>
</comment>
<dbReference type="InterPro" id="IPR013087">
    <property type="entry name" value="Znf_C2H2_type"/>
</dbReference>
<dbReference type="InterPro" id="IPR038765">
    <property type="entry name" value="Papain-like_cys_pep_sf"/>
</dbReference>
<dbReference type="SUPFAM" id="SSF46934">
    <property type="entry name" value="UBA-like"/>
    <property type="match status" value="1"/>
</dbReference>
<evidence type="ECO:0000256" key="9">
    <source>
        <dbReference type="RuleBase" id="RU366025"/>
    </source>
</evidence>
<comment type="similarity">
    <text evidence="2 9">Belongs to the peptidase C19 family.</text>
</comment>
<dbReference type="EMBL" id="BQXS01011065">
    <property type="protein sequence ID" value="GKT35788.1"/>
    <property type="molecule type" value="Genomic_DNA"/>
</dbReference>
<feature type="compositionally biased region" description="Low complexity" evidence="10">
    <location>
        <begin position="424"/>
        <end position="442"/>
    </location>
</feature>
<evidence type="ECO:0000313" key="15">
    <source>
        <dbReference type="Proteomes" id="UP001057375"/>
    </source>
</evidence>
<dbReference type="PROSITE" id="PS00028">
    <property type="entry name" value="ZINC_FINGER_C2H2_1"/>
    <property type="match status" value="1"/>
</dbReference>
<dbReference type="Proteomes" id="UP001057375">
    <property type="component" value="Unassembled WGS sequence"/>
</dbReference>
<dbReference type="InterPro" id="IPR013083">
    <property type="entry name" value="Znf_RING/FYVE/PHD"/>
</dbReference>
<dbReference type="SUPFAM" id="SSF54001">
    <property type="entry name" value="Cysteine proteinases"/>
    <property type="match status" value="1"/>
</dbReference>
<organism evidence="14 15">
    <name type="scientific">Aduncisulcus paluster</name>
    <dbReference type="NCBI Taxonomy" id="2918883"/>
    <lineage>
        <taxon>Eukaryota</taxon>
        <taxon>Metamonada</taxon>
        <taxon>Carpediemonas-like organisms</taxon>
        <taxon>Aduncisulcus</taxon>
    </lineage>
</organism>
<keyword evidence="15" id="KW-1185">Reference proteome</keyword>
<keyword evidence="4" id="KW-0479">Metal-binding</keyword>
<dbReference type="Gene3D" id="3.90.70.10">
    <property type="entry name" value="Cysteine proteinases"/>
    <property type="match status" value="2"/>
</dbReference>
<evidence type="ECO:0000256" key="5">
    <source>
        <dbReference type="ARBA" id="ARBA00022771"/>
    </source>
</evidence>
<feature type="compositionally biased region" description="Polar residues" evidence="10">
    <location>
        <begin position="391"/>
        <end position="407"/>
    </location>
</feature>
<dbReference type="PROSITE" id="PS50030">
    <property type="entry name" value="UBA"/>
    <property type="match status" value="1"/>
</dbReference>
<evidence type="ECO:0000259" key="13">
    <source>
        <dbReference type="PROSITE" id="PS50271"/>
    </source>
</evidence>
<dbReference type="Pfam" id="PF00443">
    <property type="entry name" value="UCH"/>
    <property type="match status" value="1"/>
</dbReference>
<evidence type="ECO:0000256" key="4">
    <source>
        <dbReference type="ARBA" id="ARBA00022723"/>
    </source>
</evidence>
<evidence type="ECO:0000256" key="8">
    <source>
        <dbReference type="PROSITE-ProRule" id="PRU00502"/>
    </source>
</evidence>
<evidence type="ECO:0000256" key="1">
    <source>
        <dbReference type="ARBA" id="ARBA00000707"/>
    </source>
</evidence>
<evidence type="ECO:0000256" key="2">
    <source>
        <dbReference type="ARBA" id="ARBA00009085"/>
    </source>
</evidence>
<keyword evidence="6 9" id="KW-0788">Thiol protease</keyword>
<dbReference type="PANTHER" id="PTHR24006">
    <property type="entry name" value="UBIQUITIN CARBOXYL-TERMINAL HYDROLASE"/>
    <property type="match status" value="1"/>
</dbReference>
<dbReference type="InterPro" id="IPR018200">
    <property type="entry name" value="USP_CS"/>
</dbReference>
<gene>
    <name evidence="14" type="ORF">ADUPG1_008875</name>
</gene>
<proteinExistence type="inferred from homology"/>
<dbReference type="EC" id="3.4.19.12" evidence="9"/>
<dbReference type="SUPFAM" id="SSF57850">
    <property type="entry name" value="RING/U-box"/>
    <property type="match status" value="1"/>
</dbReference>
<sequence>MQFRKIQAGKPICKDTCSFCYRNAFDGLFISLYDDICVCSEHLSTYRSLRPGGKLFLRHKKTEIETPPLSTLSVGDQPADFIEHYFLYDISTESETEIPSSGFSEILEGVIGGNIELANTIGCIMNARDITYTETVPWCIGTSKPCDHTKAVVSTVRAEAEAIGLAAPNETLQIDRETATCAHCAMNQNLWVCITCGHIGCGRPYSDGSGGQGHALDHFRESGHSVSVKLGSLCRHNPPDVYCYSCDDEVALDDFLPLDKLGIHPRRFEEATELTLMEQMLNKNRGLSFQSIFEGDSLAGKVCERGLCGIRNTGNTCYAASIFQALLGCNKHFREHLSVVHKEMEERMTHSIISRRVYSPIEDLEVQLRRLLSGMSGYECVPPAAHPTPSPLMSQDQGNGNTPQETHLPTPHDEEEEEERIHAHSTSAHHVPSSSSTVLSSTHEGSHLMRKYPPTLDLREIIPLVAPLFCQGQERGRQQDAQEFLLLASERICTTLSTIPGTHDLISLFSSFSYKQRDRATCSCGAVLCRRGREGGIITTTRVEGASNAQPPLNILIDEFFGVTDGPGSGISMSCPVCGGRADHVRHELETIPQTLVVSTTRFGFAPDWTPRKLTDMLDVDEYLDLTPHIAKELTNTEILRDILQGVKDTAIKEGAGASSSFGAGAPSSCGPSHPPVKPEDLETLVLMGFDRSRARNALIACNNNIANASDMLLSGAPIPEPPSAGHTFMTGGSFNPVDITDPNIIQMVGIGLDPLKSAYSLFICGNNVEAAISKIFDSPGMVIPEDFKKGIMPGQPNWAQNKAAIEGQAIGMSLGGAHGMGLSPMSEKVAEIDGLIEGLSAEGLPPRSASAIYRLRALVTHRGPSANSGHYVAHVLKKIAGEEKWIIYNDVKVGIAAEVPVPLAYMYFYELVEEE</sequence>
<keyword evidence="7" id="KW-0862">Zinc</keyword>
<dbReference type="PANTHER" id="PTHR24006:SF664">
    <property type="entry name" value="UBIQUITIN CARBOXYL-TERMINAL HYDROLASE"/>
    <property type="match status" value="1"/>
</dbReference>
<keyword evidence="3 9" id="KW-0645">Protease</keyword>
<protein>
    <recommendedName>
        <fullName evidence="9">Ubiquitin carboxyl-terminal hydrolase</fullName>
        <ecNumber evidence="9">3.4.19.12</ecNumber>
    </recommendedName>
</protein>
<keyword evidence="5 8" id="KW-0863">Zinc-finger</keyword>
<dbReference type="PROSITE" id="PS00972">
    <property type="entry name" value="USP_1"/>
    <property type="match status" value="1"/>
</dbReference>
<evidence type="ECO:0000259" key="12">
    <source>
        <dbReference type="PROSITE" id="PS50235"/>
    </source>
</evidence>
<evidence type="ECO:0000313" key="14">
    <source>
        <dbReference type="EMBL" id="GKT35788.1"/>
    </source>
</evidence>
<name>A0ABQ5KVT6_9EUKA</name>
<accession>A0ABQ5KVT6</accession>
<feature type="domain" description="UBA" evidence="11">
    <location>
        <begin position="676"/>
        <end position="716"/>
    </location>
</feature>
<dbReference type="PROSITE" id="PS50271">
    <property type="entry name" value="ZF_UBP"/>
    <property type="match status" value="1"/>
</dbReference>
<dbReference type="Gene3D" id="3.30.40.10">
    <property type="entry name" value="Zinc/RING finger domain, C3HC4 (zinc finger)"/>
    <property type="match status" value="1"/>
</dbReference>
<comment type="caution">
    <text evidence="14">The sequence shown here is derived from an EMBL/GenBank/DDBJ whole genome shotgun (WGS) entry which is preliminary data.</text>
</comment>
<dbReference type="InterPro" id="IPR001394">
    <property type="entry name" value="Peptidase_C19_UCH"/>
</dbReference>
<dbReference type="Pfam" id="PF00627">
    <property type="entry name" value="UBA"/>
    <property type="match status" value="1"/>
</dbReference>
<dbReference type="SMART" id="SM00165">
    <property type="entry name" value="UBA"/>
    <property type="match status" value="2"/>
</dbReference>
<feature type="region of interest" description="Disordered" evidence="10">
    <location>
        <begin position="382"/>
        <end position="448"/>
    </location>
</feature>
<dbReference type="InterPro" id="IPR001607">
    <property type="entry name" value="Znf_UBP"/>
</dbReference>
<dbReference type="InterPro" id="IPR015940">
    <property type="entry name" value="UBA"/>
</dbReference>
<evidence type="ECO:0000256" key="3">
    <source>
        <dbReference type="ARBA" id="ARBA00022670"/>
    </source>
</evidence>
<evidence type="ECO:0000256" key="7">
    <source>
        <dbReference type="ARBA" id="ARBA00022833"/>
    </source>
</evidence>